<reference evidence="2 3" key="1">
    <citation type="submission" date="2010-03" db="EMBL/GenBank/DDBJ databases">
        <title>The genome sequence of Ruminococcus obeum A2-162.</title>
        <authorList>
            <consortium name="metaHIT consortium -- http://www.metahit.eu/"/>
            <person name="Pajon A."/>
            <person name="Turner K."/>
            <person name="Parkhill J."/>
            <person name="Duncan S."/>
            <person name="Flint H."/>
        </authorList>
    </citation>
    <scope>NUCLEOTIDE SEQUENCE [LARGE SCALE GENOMIC DNA]</scope>
    <source>
        <strain evidence="2 3">A2-162</strain>
    </source>
</reference>
<dbReference type="EMBL" id="FP929054">
    <property type="protein sequence ID" value="CBL24211.1"/>
    <property type="molecule type" value="Genomic_DNA"/>
</dbReference>
<evidence type="ECO:0008006" key="4">
    <source>
        <dbReference type="Google" id="ProtNLM"/>
    </source>
</evidence>
<reference evidence="2 3" key="2">
    <citation type="submission" date="2010-03" db="EMBL/GenBank/DDBJ databases">
        <authorList>
            <person name="Pajon A."/>
        </authorList>
    </citation>
    <scope>NUCLEOTIDE SEQUENCE [LARGE SCALE GENOMIC DNA]</scope>
    <source>
        <strain evidence="2 3">A2-162</strain>
    </source>
</reference>
<dbReference type="HOGENOM" id="CLU_102880_5_0_9"/>
<dbReference type="AlphaFoldDB" id="D4LTV3"/>
<dbReference type="Pfam" id="PF13346">
    <property type="entry name" value="ABC2_membrane_5"/>
    <property type="match status" value="1"/>
</dbReference>
<sequence>MRGLLRKDLELARLNIKIWRVLFLVGVLYLFSGKSMDGGSFFTAYVMFVSIGLSAGTISYDTSDHGMQFLLTLPVTRREYVKEKYLFCIGLTAVLGVISMLISMLVYRKVNMELLVSAGAVFYCAILCLALMLPLRLKYGDRVRILMGGLAVAVFAVIALCNEILQKLHINGNVEDFSFARNRAWIAVGMVIVCVGCLGISIKSSEHIMEKMEEF</sequence>
<dbReference type="InterPro" id="IPR025699">
    <property type="entry name" value="ABC2_memb-like"/>
</dbReference>
<feature type="transmembrane region" description="Helical" evidence="1">
    <location>
        <begin position="38"/>
        <end position="60"/>
    </location>
</feature>
<dbReference type="KEGG" id="rob:CK5_29690"/>
<feature type="transmembrane region" description="Helical" evidence="1">
    <location>
        <begin position="145"/>
        <end position="165"/>
    </location>
</feature>
<feature type="transmembrane region" description="Helical" evidence="1">
    <location>
        <begin position="114"/>
        <end position="133"/>
    </location>
</feature>
<feature type="transmembrane region" description="Helical" evidence="1">
    <location>
        <begin position="185"/>
        <end position="202"/>
    </location>
</feature>
<keyword evidence="3" id="KW-1185">Reference proteome</keyword>
<dbReference type="Proteomes" id="UP000008955">
    <property type="component" value="Chromosome"/>
</dbReference>
<keyword evidence="1" id="KW-0812">Transmembrane</keyword>
<keyword evidence="1" id="KW-1133">Transmembrane helix</keyword>
<protein>
    <recommendedName>
        <fullName evidence="4">ABC-2 family transporter protein</fullName>
    </recommendedName>
</protein>
<proteinExistence type="predicted"/>
<dbReference type="PATRIC" id="fig|657314.3.peg.2841"/>
<evidence type="ECO:0000256" key="1">
    <source>
        <dbReference type="SAM" id="Phobius"/>
    </source>
</evidence>
<organism evidence="2 3">
    <name type="scientific">Blautia obeum A2-162</name>
    <dbReference type="NCBI Taxonomy" id="657314"/>
    <lineage>
        <taxon>Bacteria</taxon>
        <taxon>Bacillati</taxon>
        <taxon>Bacillota</taxon>
        <taxon>Clostridia</taxon>
        <taxon>Lachnospirales</taxon>
        <taxon>Lachnospiraceae</taxon>
        <taxon>Blautia</taxon>
    </lineage>
</organism>
<feature type="transmembrane region" description="Helical" evidence="1">
    <location>
        <begin position="12"/>
        <end position="32"/>
    </location>
</feature>
<feature type="transmembrane region" description="Helical" evidence="1">
    <location>
        <begin position="85"/>
        <end position="108"/>
    </location>
</feature>
<evidence type="ECO:0000313" key="3">
    <source>
        <dbReference type="Proteomes" id="UP000008955"/>
    </source>
</evidence>
<evidence type="ECO:0000313" key="2">
    <source>
        <dbReference type="EMBL" id="CBL24211.1"/>
    </source>
</evidence>
<keyword evidence="1" id="KW-0472">Membrane</keyword>
<name>D4LTV3_9FIRM</name>
<accession>D4LTV3</accession>
<dbReference type="RefSeq" id="WP_015542967.1">
    <property type="nucleotide sequence ID" value="NC_021022.1"/>
</dbReference>
<gene>
    <name evidence="2" type="ORF">CK5_29690</name>
</gene>